<name>A0A841QJK8_9PROT</name>
<dbReference type="NCBIfam" id="TIGR02435">
    <property type="entry name" value="CobG"/>
    <property type="match status" value="1"/>
</dbReference>
<dbReference type="PANTHER" id="PTHR32439">
    <property type="entry name" value="FERREDOXIN--NITRITE REDUCTASE, CHLOROPLASTIC"/>
    <property type="match status" value="1"/>
</dbReference>
<accession>A0A841QJK8</accession>
<dbReference type="InterPro" id="IPR051329">
    <property type="entry name" value="NIR_SIR_4Fe-4S"/>
</dbReference>
<keyword evidence="9" id="KW-1185">Reference proteome</keyword>
<comment type="caution">
    <text evidence="8">The sequence shown here is derived from an EMBL/GenBank/DDBJ whole genome shotgun (WGS) entry which is preliminary data.</text>
</comment>
<keyword evidence="2" id="KW-0349">Heme</keyword>
<dbReference type="PANTHER" id="PTHR32439:SF9">
    <property type="entry name" value="BLR3264 PROTEIN"/>
    <property type="match status" value="1"/>
</dbReference>
<dbReference type="SUPFAM" id="SSF56014">
    <property type="entry name" value="Nitrite and sulphite reductase 4Fe-4S domain-like"/>
    <property type="match status" value="2"/>
</dbReference>
<evidence type="ECO:0000256" key="2">
    <source>
        <dbReference type="ARBA" id="ARBA00022617"/>
    </source>
</evidence>
<dbReference type="Gene3D" id="3.30.413.10">
    <property type="entry name" value="Sulfite Reductase Hemoprotein, domain 1"/>
    <property type="match status" value="1"/>
</dbReference>
<dbReference type="InterPro" id="IPR045854">
    <property type="entry name" value="NO2/SO3_Rdtase_4Fe4S_sf"/>
</dbReference>
<dbReference type="GO" id="GO:0051539">
    <property type="term" value="F:4 iron, 4 sulfur cluster binding"/>
    <property type="evidence" value="ECO:0007669"/>
    <property type="project" value="UniProtKB-KW"/>
</dbReference>
<evidence type="ECO:0000256" key="1">
    <source>
        <dbReference type="ARBA" id="ARBA00022485"/>
    </source>
</evidence>
<dbReference type="GO" id="GO:0043818">
    <property type="term" value="F:precorrin-3B synthase activity"/>
    <property type="evidence" value="ECO:0007669"/>
    <property type="project" value="UniProtKB-EC"/>
</dbReference>
<proteinExistence type="predicted"/>
<dbReference type="EMBL" id="JACHIE010000017">
    <property type="protein sequence ID" value="MBB6458313.1"/>
    <property type="molecule type" value="Genomic_DNA"/>
</dbReference>
<dbReference type="AlphaFoldDB" id="A0A841QJK8"/>
<dbReference type="InterPro" id="IPR012798">
    <property type="entry name" value="Cbl_synth_CobG-like"/>
</dbReference>
<evidence type="ECO:0000256" key="6">
    <source>
        <dbReference type="ARBA" id="ARBA00023014"/>
    </source>
</evidence>
<dbReference type="Pfam" id="PF03460">
    <property type="entry name" value="NIR_SIR_ferr"/>
    <property type="match status" value="1"/>
</dbReference>
<evidence type="ECO:0000256" key="5">
    <source>
        <dbReference type="ARBA" id="ARBA00023004"/>
    </source>
</evidence>
<organism evidence="8 9">
    <name type="scientific">Acetobacter lovaniensis</name>
    <dbReference type="NCBI Taxonomy" id="104100"/>
    <lineage>
        <taxon>Bacteria</taxon>
        <taxon>Pseudomonadati</taxon>
        <taxon>Pseudomonadota</taxon>
        <taxon>Alphaproteobacteria</taxon>
        <taxon>Acetobacterales</taxon>
        <taxon>Acetobacteraceae</taxon>
        <taxon>Acetobacter</taxon>
    </lineage>
</organism>
<keyword evidence="5" id="KW-0408">Iron</keyword>
<keyword evidence="1" id="KW-0004">4Fe-4S</keyword>
<dbReference type="InterPro" id="IPR005117">
    <property type="entry name" value="NiRdtase/SiRdtase_haem-b_fer"/>
</dbReference>
<dbReference type="EC" id="1.14.13.83" evidence="8"/>
<dbReference type="Gene3D" id="3.90.480.20">
    <property type="match status" value="1"/>
</dbReference>
<evidence type="ECO:0000256" key="3">
    <source>
        <dbReference type="ARBA" id="ARBA00022723"/>
    </source>
</evidence>
<evidence type="ECO:0000313" key="8">
    <source>
        <dbReference type="EMBL" id="MBB6458313.1"/>
    </source>
</evidence>
<evidence type="ECO:0000313" key="9">
    <source>
        <dbReference type="Proteomes" id="UP000578000"/>
    </source>
</evidence>
<dbReference type="Proteomes" id="UP000578000">
    <property type="component" value="Unassembled WGS sequence"/>
</dbReference>
<feature type="domain" description="Nitrite/Sulfite reductase ferredoxin-like" evidence="7">
    <location>
        <begin position="59"/>
        <end position="104"/>
    </location>
</feature>
<dbReference type="SUPFAM" id="SSF55124">
    <property type="entry name" value="Nitrite/Sulfite reductase N-terminal domain-like"/>
    <property type="match status" value="1"/>
</dbReference>
<protein>
    <submittedName>
        <fullName evidence="8">Precorrin-3B synthase</fullName>
        <ecNumber evidence="8">1.14.13.83</ecNumber>
    </submittedName>
</protein>
<keyword evidence="4 8" id="KW-0560">Oxidoreductase</keyword>
<keyword evidence="3" id="KW-0479">Metal-binding</keyword>
<reference evidence="8 9" key="1">
    <citation type="submission" date="2020-08" db="EMBL/GenBank/DDBJ databases">
        <title>Genomic Encyclopedia of Type Strains, Phase IV (KMG-IV): sequencing the most valuable type-strain genomes for metagenomic binning, comparative biology and taxonomic classification.</title>
        <authorList>
            <person name="Goeker M."/>
        </authorList>
    </citation>
    <scope>NUCLEOTIDE SEQUENCE [LARGE SCALE GENOMIC DNA]</scope>
    <source>
        <strain evidence="8 9">DSM 4491</strain>
    </source>
</reference>
<evidence type="ECO:0000259" key="7">
    <source>
        <dbReference type="Pfam" id="PF03460"/>
    </source>
</evidence>
<dbReference type="InterPro" id="IPR036136">
    <property type="entry name" value="Nit/Sulf_reduc_fer-like_dom_sf"/>
</dbReference>
<dbReference type="GO" id="GO:0046872">
    <property type="term" value="F:metal ion binding"/>
    <property type="evidence" value="ECO:0007669"/>
    <property type="project" value="UniProtKB-KW"/>
</dbReference>
<evidence type="ECO:0000256" key="4">
    <source>
        <dbReference type="ARBA" id="ARBA00023002"/>
    </source>
</evidence>
<gene>
    <name evidence="8" type="ORF">HNR55_002920</name>
</gene>
<sequence>MDHVVFYRVWRTGMVGRYLPGSGAQVADQTGVTGVYGGFAQPEVKGWCPGLFAPMEAADGWLVRVRPTLGRLEAAQAFLLADVAQKQGNGRIGLTNRASLQLRGFGVDAARRFPEIAVAAGLGLSDAGMERRQAMLVSPLAGDDPTCAAQTVACAESLRTALIGAEELTALPGKFGFAVDGGGLYPTGLLQADITLRATEDGLWSVVCGTMCAVPTTYTLAVGQAVALARAFVTSHQSVRPQRDRAVGQVLFQILGLAGQVLAPKPAQAEVCCGRVGPLGHGLFALSAPMGCMSATMLHDCATVAATQGDGILRLTPWLTLVLGGMEQAPAVAGMVTDPHSSLLRIWACSGASACAQAAGETENLARNLAPLLPAGASLHVSGCRKGCAHPGSADYTLVAGDQGYGLVRNGSASGDVESLFVGEQAVYTAFESFKKEGAVDVGL</sequence>
<dbReference type="RefSeq" id="WP_242005616.1">
    <property type="nucleotide sequence ID" value="NZ_BAABDB010000029.1"/>
</dbReference>
<keyword evidence="6" id="KW-0411">Iron-sulfur</keyword>